<name>A7E5L2_SCLS1</name>
<accession>A7E5L2</accession>
<sequence>MASMLDPSLNTTPLVEYDYPPAPGTADPFMGTDTEPFYLIKHLIYPIGFRNLTRPFGIVIPKNYSGTAEVFEGIHPPQKKLFDHL</sequence>
<evidence type="ECO:0000313" key="1">
    <source>
        <dbReference type="EMBL" id="EDN91184.1"/>
    </source>
</evidence>
<dbReference type="KEGG" id="ssl:SS1G_00587"/>
<proteinExistence type="predicted"/>
<dbReference type="GeneID" id="5495091"/>
<protein>
    <submittedName>
        <fullName evidence="1">Uncharacterized protein</fullName>
    </submittedName>
</protein>
<keyword evidence="2" id="KW-1185">Reference proteome</keyword>
<evidence type="ECO:0000313" key="2">
    <source>
        <dbReference type="Proteomes" id="UP000001312"/>
    </source>
</evidence>
<reference evidence="2" key="1">
    <citation type="journal article" date="2011" name="PLoS Genet.">
        <title>Genomic analysis of the necrotrophic fungal pathogens Sclerotinia sclerotiorum and Botrytis cinerea.</title>
        <authorList>
            <person name="Amselem J."/>
            <person name="Cuomo C.A."/>
            <person name="van Kan J.A."/>
            <person name="Viaud M."/>
            <person name="Benito E.P."/>
            <person name="Couloux A."/>
            <person name="Coutinho P.M."/>
            <person name="de Vries R.P."/>
            <person name="Dyer P.S."/>
            <person name="Fillinger S."/>
            <person name="Fournier E."/>
            <person name="Gout L."/>
            <person name="Hahn M."/>
            <person name="Kohn L."/>
            <person name="Lapalu N."/>
            <person name="Plummer K.M."/>
            <person name="Pradier J.M."/>
            <person name="Quevillon E."/>
            <person name="Sharon A."/>
            <person name="Simon A."/>
            <person name="ten Have A."/>
            <person name="Tudzynski B."/>
            <person name="Tudzynski P."/>
            <person name="Wincker P."/>
            <person name="Andrew M."/>
            <person name="Anthouard V."/>
            <person name="Beever R.E."/>
            <person name="Beffa R."/>
            <person name="Benoit I."/>
            <person name="Bouzid O."/>
            <person name="Brault B."/>
            <person name="Chen Z."/>
            <person name="Choquer M."/>
            <person name="Collemare J."/>
            <person name="Cotton P."/>
            <person name="Danchin E.G."/>
            <person name="Da Silva C."/>
            <person name="Gautier A."/>
            <person name="Giraud C."/>
            <person name="Giraud T."/>
            <person name="Gonzalez C."/>
            <person name="Grossetete S."/>
            <person name="Guldener U."/>
            <person name="Henrissat B."/>
            <person name="Howlett B.J."/>
            <person name="Kodira C."/>
            <person name="Kretschmer M."/>
            <person name="Lappartient A."/>
            <person name="Leroch M."/>
            <person name="Levis C."/>
            <person name="Mauceli E."/>
            <person name="Neuveglise C."/>
            <person name="Oeser B."/>
            <person name="Pearson M."/>
            <person name="Poulain J."/>
            <person name="Poussereau N."/>
            <person name="Quesneville H."/>
            <person name="Rascle C."/>
            <person name="Schumacher J."/>
            <person name="Segurens B."/>
            <person name="Sexton A."/>
            <person name="Silva E."/>
            <person name="Sirven C."/>
            <person name="Soanes D.M."/>
            <person name="Talbot N.J."/>
            <person name="Templeton M."/>
            <person name="Yandava C."/>
            <person name="Yarden O."/>
            <person name="Zeng Q."/>
            <person name="Rollins J.A."/>
            <person name="Lebrun M.H."/>
            <person name="Dickman M."/>
        </authorList>
    </citation>
    <scope>NUCLEOTIDE SEQUENCE [LARGE SCALE GENOMIC DNA]</scope>
    <source>
        <strain evidence="2">ATCC 18683 / 1980 / Ss-1</strain>
    </source>
</reference>
<dbReference type="AlphaFoldDB" id="A7E5L2"/>
<organism evidence="1 2">
    <name type="scientific">Sclerotinia sclerotiorum (strain ATCC 18683 / 1980 / Ss-1)</name>
    <name type="common">White mold</name>
    <name type="synonym">Whetzelinia sclerotiorum</name>
    <dbReference type="NCBI Taxonomy" id="665079"/>
    <lineage>
        <taxon>Eukaryota</taxon>
        <taxon>Fungi</taxon>
        <taxon>Dikarya</taxon>
        <taxon>Ascomycota</taxon>
        <taxon>Pezizomycotina</taxon>
        <taxon>Leotiomycetes</taxon>
        <taxon>Helotiales</taxon>
        <taxon>Sclerotiniaceae</taxon>
        <taxon>Sclerotinia</taxon>
    </lineage>
</organism>
<dbReference type="InParanoid" id="A7E5L2"/>
<dbReference type="RefSeq" id="XP_001598498.1">
    <property type="nucleotide sequence ID" value="XM_001598448.1"/>
</dbReference>
<dbReference type="HOGENOM" id="CLU_2513984_0_0_1"/>
<gene>
    <name evidence="1" type="ORF">SS1G_00587</name>
</gene>
<dbReference type="EMBL" id="CH476621">
    <property type="protein sequence ID" value="EDN91184.1"/>
    <property type="molecule type" value="Genomic_DNA"/>
</dbReference>
<dbReference type="Proteomes" id="UP000001312">
    <property type="component" value="Unassembled WGS sequence"/>
</dbReference>